<dbReference type="STRING" id="151549.A0A4C1V9R7"/>
<dbReference type="CDD" id="cd00170">
    <property type="entry name" value="SEC14"/>
    <property type="match status" value="1"/>
</dbReference>
<sequence length="243" mass="28178">MTQESKREKRLLIVEYASIEFAQGRGALEEALRHAALCGLEYKNNPIAEYSPGVLSPQIHSIHSQRTETANIGEYAIQDNHDLLIHQLDVPSLENFSFYDILKSFTIVGDVWLKEHPKLAEGHVVIMDIKDYTLKILPKVNIMFFRDFLVFLLEAMPVRLKQIHVINHPPYVDKLFALVKPVLPSEICELIHFHPTSETLHQFIDKKYLPEDYGGEAERIKPRMQAWIKRAEEMRFVSLHPKL</sequence>
<dbReference type="SMART" id="SM00516">
    <property type="entry name" value="SEC14"/>
    <property type="match status" value="1"/>
</dbReference>
<reference evidence="2 3" key="1">
    <citation type="journal article" date="2019" name="Commun. Biol.">
        <title>The bagworm genome reveals a unique fibroin gene that provides high tensile strength.</title>
        <authorList>
            <person name="Kono N."/>
            <person name="Nakamura H."/>
            <person name="Ohtoshi R."/>
            <person name="Tomita M."/>
            <person name="Numata K."/>
            <person name="Arakawa K."/>
        </authorList>
    </citation>
    <scope>NUCLEOTIDE SEQUENCE [LARGE SCALE GENOMIC DNA]</scope>
</reference>
<dbReference type="PROSITE" id="PS50191">
    <property type="entry name" value="CRAL_TRIO"/>
    <property type="match status" value="1"/>
</dbReference>
<dbReference type="SUPFAM" id="SSF52087">
    <property type="entry name" value="CRAL/TRIO domain"/>
    <property type="match status" value="1"/>
</dbReference>
<name>A0A4C1V9R7_EUMVA</name>
<protein>
    <submittedName>
        <fullName evidence="2">Clavesin-1</fullName>
    </submittedName>
</protein>
<dbReference type="EMBL" id="BGZK01000288">
    <property type="protein sequence ID" value="GBP34435.1"/>
    <property type="molecule type" value="Genomic_DNA"/>
</dbReference>
<gene>
    <name evidence="2" type="primary">CLVS1</name>
    <name evidence="2" type="ORF">EVAR_25038_1</name>
</gene>
<feature type="domain" description="CRAL-TRIO" evidence="1">
    <location>
        <begin position="25"/>
        <end position="221"/>
    </location>
</feature>
<dbReference type="PANTHER" id="PTHR10174">
    <property type="entry name" value="ALPHA-TOCOPHEROL TRANSFER PROTEIN-RELATED"/>
    <property type="match status" value="1"/>
</dbReference>
<organism evidence="2 3">
    <name type="scientific">Eumeta variegata</name>
    <name type="common">Bagworm moth</name>
    <name type="synonym">Eumeta japonica</name>
    <dbReference type="NCBI Taxonomy" id="151549"/>
    <lineage>
        <taxon>Eukaryota</taxon>
        <taxon>Metazoa</taxon>
        <taxon>Ecdysozoa</taxon>
        <taxon>Arthropoda</taxon>
        <taxon>Hexapoda</taxon>
        <taxon>Insecta</taxon>
        <taxon>Pterygota</taxon>
        <taxon>Neoptera</taxon>
        <taxon>Endopterygota</taxon>
        <taxon>Lepidoptera</taxon>
        <taxon>Glossata</taxon>
        <taxon>Ditrysia</taxon>
        <taxon>Tineoidea</taxon>
        <taxon>Psychidae</taxon>
        <taxon>Oiketicinae</taxon>
        <taxon>Eumeta</taxon>
    </lineage>
</organism>
<dbReference type="Proteomes" id="UP000299102">
    <property type="component" value="Unassembled WGS sequence"/>
</dbReference>
<keyword evidence="3" id="KW-1185">Reference proteome</keyword>
<dbReference type="PRINTS" id="PR00180">
    <property type="entry name" value="CRETINALDHBP"/>
</dbReference>
<proteinExistence type="predicted"/>
<dbReference type="Pfam" id="PF00650">
    <property type="entry name" value="CRAL_TRIO"/>
    <property type="match status" value="1"/>
</dbReference>
<dbReference type="PANTHER" id="PTHR10174:SF222">
    <property type="entry name" value="GH10083P-RELATED"/>
    <property type="match status" value="1"/>
</dbReference>
<dbReference type="OrthoDB" id="1434354at2759"/>
<dbReference type="Gene3D" id="3.40.525.10">
    <property type="entry name" value="CRAL-TRIO lipid binding domain"/>
    <property type="match status" value="1"/>
</dbReference>
<comment type="caution">
    <text evidence="2">The sequence shown here is derived from an EMBL/GenBank/DDBJ whole genome shotgun (WGS) entry which is preliminary data.</text>
</comment>
<dbReference type="AlphaFoldDB" id="A0A4C1V9R7"/>
<dbReference type="InterPro" id="IPR036865">
    <property type="entry name" value="CRAL-TRIO_dom_sf"/>
</dbReference>
<evidence type="ECO:0000313" key="2">
    <source>
        <dbReference type="EMBL" id="GBP34435.1"/>
    </source>
</evidence>
<dbReference type="GO" id="GO:1902936">
    <property type="term" value="F:phosphatidylinositol bisphosphate binding"/>
    <property type="evidence" value="ECO:0007669"/>
    <property type="project" value="TreeGrafter"/>
</dbReference>
<accession>A0A4C1V9R7</accession>
<evidence type="ECO:0000259" key="1">
    <source>
        <dbReference type="PROSITE" id="PS50191"/>
    </source>
</evidence>
<dbReference type="GO" id="GO:0016020">
    <property type="term" value="C:membrane"/>
    <property type="evidence" value="ECO:0007669"/>
    <property type="project" value="TreeGrafter"/>
</dbReference>
<dbReference type="InterPro" id="IPR001251">
    <property type="entry name" value="CRAL-TRIO_dom"/>
</dbReference>
<evidence type="ECO:0000313" key="3">
    <source>
        <dbReference type="Proteomes" id="UP000299102"/>
    </source>
</evidence>